<feature type="transmembrane region" description="Helical" evidence="10">
    <location>
        <begin position="333"/>
        <end position="353"/>
    </location>
</feature>
<evidence type="ECO:0000256" key="2">
    <source>
        <dbReference type="ARBA" id="ARBA00007810"/>
    </source>
</evidence>
<dbReference type="CDD" id="cd05881">
    <property type="entry name" value="IgV_1_Necl-2"/>
    <property type="match status" value="1"/>
</dbReference>
<dbReference type="GO" id="GO:0007156">
    <property type="term" value="P:homophilic cell adhesion via plasma membrane adhesion molecules"/>
    <property type="evidence" value="ECO:0007669"/>
    <property type="project" value="TreeGrafter"/>
</dbReference>
<keyword evidence="8" id="KW-1015">Disulfide bond</keyword>
<evidence type="ECO:0000256" key="8">
    <source>
        <dbReference type="ARBA" id="ARBA00023157"/>
    </source>
</evidence>
<dbReference type="PROSITE" id="PS50835">
    <property type="entry name" value="IG_LIKE"/>
    <property type="match status" value="3"/>
</dbReference>
<keyword evidence="6 10" id="KW-1133">Transmembrane helix</keyword>
<dbReference type="SUPFAM" id="SSF48726">
    <property type="entry name" value="Immunoglobulin"/>
    <property type="match status" value="3"/>
</dbReference>
<evidence type="ECO:0000256" key="3">
    <source>
        <dbReference type="ARBA" id="ARBA00022692"/>
    </source>
</evidence>
<dbReference type="InterPro" id="IPR003585">
    <property type="entry name" value="Neurexin-like"/>
</dbReference>
<dbReference type="GO" id="GO:0005102">
    <property type="term" value="F:signaling receptor binding"/>
    <property type="evidence" value="ECO:0007669"/>
    <property type="project" value="TreeGrafter"/>
</dbReference>
<evidence type="ECO:0000259" key="11">
    <source>
        <dbReference type="PROSITE" id="PS50835"/>
    </source>
</evidence>
<dbReference type="GeneTree" id="ENSGT00940000156093"/>
<evidence type="ECO:0000313" key="12">
    <source>
        <dbReference type="Ensembl" id="ENSOMYP00000087674.2"/>
    </source>
</evidence>
<dbReference type="GO" id="GO:0051606">
    <property type="term" value="P:detection of stimulus"/>
    <property type="evidence" value="ECO:0007669"/>
    <property type="project" value="TreeGrafter"/>
</dbReference>
<dbReference type="InterPro" id="IPR013162">
    <property type="entry name" value="CD80_C2-set"/>
</dbReference>
<comment type="similarity">
    <text evidence="2">Belongs to the nectin family.</text>
</comment>
<comment type="subcellular location">
    <subcellularLocation>
        <location evidence="1">Membrane</location>
        <topology evidence="1">Single-pass type I membrane protein</topology>
    </subcellularLocation>
</comment>
<evidence type="ECO:0000256" key="7">
    <source>
        <dbReference type="ARBA" id="ARBA00023136"/>
    </source>
</evidence>
<reference evidence="12" key="3">
    <citation type="submission" date="2025-09" db="UniProtKB">
        <authorList>
            <consortium name="Ensembl"/>
        </authorList>
    </citation>
    <scope>IDENTIFICATION</scope>
</reference>
<dbReference type="FunFam" id="2.60.40.10:FF:000013">
    <property type="entry name" value="cell adhesion molecule 1 isoform X1"/>
    <property type="match status" value="1"/>
</dbReference>
<sequence length="400" mass="44732">MLALISYKYWQMVVPPEFIPYLGSHVCKPNCSQNLVTDNVEVMEGDVAVISCRVKNNDDSVIQLLNPNRQTIYFRDVRPLKDARFQLVNFSDNELRVSLSNVSLSDEGRYVCQLYTDPPQEAYADITVLIPPGNPIIESREGQVIEGNETEMTCTAMGSKPAATIRWMKGDKELQGISKVEETYDHMFTVTSQLRFIVTKEDDGVPVVCIVDHPAVKDFQALTYLVVHYKPEVKIIVEFPDGLPREGQNMELSCQAKGKPHPQQINWVKVDDDLPSHALITGPDLYIENLNKTYNGTYRCFAANSVGESYDDYILYVYDSRAGEGAPRAVDHAVIGGVVAVVVFAMLCLLIILGRYFARHKGTYFTHEAKGADDAADADTAIINAEGGHNNSDEKKEYYI</sequence>
<dbReference type="InterPro" id="IPR013783">
    <property type="entry name" value="Ig-like_fold"/>
</dbReference>
<dbReference type="Pfam" id="PF08205">
    <property type="entry name" value="C2-set_2"/>
    <property type="match status" value="1"/>
</dbReference>
<evidence type="ECO:0000256" key="9">
    <source>
        <dbReference type="ARBA" id="ARBA00023319"/>
    </source>
</evidence>
<dbReference type="InterPro" id="IPR003599">
    <property type="entry name" value="Ig_sub"/>
</dbReference>
<keyword evidence="4" id="KW-0732">Signal</keyword>
<feature type="domain" description="Ig-like" evidence="11">
    <location>
        <begin position="231"/>
        <end position="316"/>
    </location>
</feature>
<keyword evidence="3 10" id="KW-0812">Transmembrane</keyword>
<dbReference type="GO" id="GO:0008037">
    <property type="term" value="P:cell recognition"/>
    <property type="evidence" value="ECO:0007669"/>
    <property type="project" value="TreeGrafter"/>
</dbReference>
<dbReference type="GO" id="GO:0005886">
    <property type="term" value="C:plasma membrane"/>
    <property type="evidence" value="ECO:0007669"/>
    <property type="project" value="TreeGrafter"/>
</dbReference>
<proteinExistence type="inferred from homology"/>
<dbReference type="InterPro" id="IPR003598">
    <property type="entry name" value="Ig_sub2"/>
</dbReference>
<keyword evidence="13" id="KW-1185">Reference proteome</keyword>
<evidence type="ECO:0000256" key="1">
    <source>
        <dbReference type="ARBA" id="ARBA00004479"/>
    </source>
</evidence>
<dbReference type="Gene3D" id="2.60.40.10">
    <property type="entry name" value="Immunoglobulins"/>
    <property type="match status" value="3"/>
</dbReference>
<dbReference type="GO" id="GO:0042271">
    <property type="term" value="P:susceptibility to natural killer cell mediated cytotoxicity"/>
    <property type="evidence" value="ECO:0007669"/>
    <property type="project" value="TreeGrafter"/>
</dbReference>
<evidence type="ECO:0000256" key="4">
    <source>
        <dbReference type="ARBA" id="ARBA00022729"/>
    </source>
</evidence>
<dbReference type="PANTHER" id="PTHR45889:SF2">
    <property type="entry name" value="CELL ADHESION MOLECULE 1"/>
    <property type="match status" value="1"/>
</dbReference>
<dbReference type="AlphaFoldDB" id="A0A8C7U4V6"/>
<accession>A0A8C7U4V6</accession>
<dbReference type="InterPro" id="IPR007110">
    <property type="entry name" value="Ig-like_dom"/>
</dbReference>
<evidence type="ECO:0000256" key="6">
    <source>
        <dbReference type="ARBA" id="ARBA00022989"/>
    </source>
</evidence>
<evidence type="ECO:0000256" key="5">
    <source>
        <dbReference type="ARBA" id="ARBA00022737"/>
    </source>
</evidence>
<keyword evidence="5" id="KW-0677">Repeat</keyword>
<evidence type="ECO:0000256" key="10">
    <source>
        <dbReference type="SAM" id="Phobius"/>
    </source>
</evidence>
<dbReference type="Pfam" id="PF13927">
    <property type="entry name" value="Ig_3"/>
    <property type="match status" value="1"/>
</dbReference>
<dbReference type="PANTHER" id="PTHR45889">
    <property type="entry name" value="IG-LIKE DOMAIN-CONTAINING PROTEIN"/>
    <property type="match status" value="1"/>
</dbReference>
<dbReference type="GO" id="GO:0043005">
    <property type="term" value="C:neuron projection"/>
    <property type="evidence" value="ECO:0007669"/>
    <property type="project" value="TreeGrafter"/>
</dbReference>
<dbReference type="SMART" id="SM00409">
    <property type="entry name" value="IG"/>
    <property type="match status" value="3"/>
</dbReference>
<dbReference type="InterPro" id="IPR036179">
    <property type="entry name" value="Ig-like_dom_sf"/>
</dbReference>
<dbReference type="Ensembl" id="ENSOMYT00000095509.2">
    <property type="protein sequence ID" value="ENSOMYP00000087674.2"/>
    <property type="gene ID" value="ENSOMYG00000018331.2"/>
</dbReference>
<reference evidence="12" key="2">
    <citation type="submission" date="2025-08" db="UniProtKB">
        <authorList>
            <consortium name="Ensembl"/>
        </authorList>
    </citation>
    <scope>IDENTIFICATION</scope>
</reference>
<name>A0A8C7U4V6_ONCMY</name>
<feature type="domain" description="Ig-like" evidence="11">
    <location>
        <begin position="131"/>
        <end position="223"/>
    </location>
</feature>
<dbReference type="FunFam" id="2.60.40.10:FF:000184">
    <property type="entry name" value="cell adhesion molecule 1 isoform X2"/>
    <property type="match status" value="1"/>
</dbReference>
<dbReference type="SMART" id="SM00408">
    <property type="entry name" value="IGc2"/>
    <property type="match status" value="3"/>
</dbReference>
<evidence type="ECO:0000313" key="13">
    <source>
        <dbReference type="Proteomes" id="UP000694395"/>
    </source>
</evidence>
<organism evidence="12 13">
    <name type="scientific">Oncorhynchus mykiss</name>
    <name type="common">Rainbow trout</name>
    <name type="synonym">Salmo gairdneri</name>
    <dbReference type="NCBI Taxonomy" id="8022"/>
    <lineage>
        <taxon>Eukaryota</taxon>
        <taxon>Metazoa</taxon>
        <taxon>Chordata</taxon>
        <taxon>Craniata</taxon>
        <taxon>Vertebrata</taxon>
        <taxon>Euteleostomi</taxon>
        <taxon>Actinopterygii</taxon>
        <taxon>Neopterygii</taxon>
        <taxon>Teleostei</taxon>
        <taxon>Protacanthopterygii</taxon>
        <taxon>Salmoniformes</taxon>
        <taxon>Salmonidae</taxon>
        <taxon>Salmoninae</taxon>
        <taxon>Oncorhynchus</taxon>
    </lineage>
</organism>
<protein>
    <submittedName>
        <fullName evidence="12">Cell adhesion molecule 1a</fullName>
    </submittedName>
</protein>
<dbReference type="GO" id="GO:0045202">
    <property type="term" value="C:synapse"/>
    <property type="evidence" value="ECO:0007669"/>
    <property type="project" value="TreeGrafter"/>
</dbReference>
<keyword evidence="7 10" id="KW-0472">Membrane</keyword>
<keyword evidence="9" id="KW-0393">Immunoglobulin domain</keyword>
<reference evidence="12" key="1">
    <citation type="submission" date="2020-07" db="EMBL/GenBank/DDBJ databases">
        <title>A long reads based de novo assembly of the rainbow trout Arlee double haploid line genome.</title>
        <authorList>
            <person name="Gao G."/>
            <person name="Palti Y."/>
        </authorList>
    </citation>
    <scope>NUCLEOTIDE SEQUENCE [LARGE SCALE GENOMIC DNA]</scope>
</reference>
<dbReference type="Proteomes" id="UP000694395">
    <property type="component" value="Chromosome 10"/>
</dbReference>
<dbReference type="SMART" id="SM00294">
    <property type="entry name" value="4.1m"/>
    <property type="match status" value="1"/>
</dbReference>
<feature type="domain" description="Ig-like" evidence="11">
    <location>
        <begin position="29"/>
        <end position="127"/>
    </location>
</feature>